<evidence type="ECO:0000313" key="3">
    <source>
        <dbReference type="Proteomes" id="UP000295184"/>
    </source>
</evidence>
<proteinExistence type="predicted"/>
<dbReference type="NCBIfam" id="TIGR01598">
    <property type="entry name" value="holin_phiLC3"/>
    <property type="match status" value="1"/>
</dbReference>
<name>A0A4V2QA46_9FIRM</name>
<feature type="transmembrane region" description="Helical" evidence="1">
    <location>
        <begin position="47"/>
        <end position="65"/>
    </location>
</feature>
<keyword evidence="1" id="KW-1133">Transmembrane helix</keyword>
<comment type="caution">
    <text evidence="2">The sequence shown here is derived from an EMBL/GenBank/DDBJ whole genome shotgun (WGS) entry which is preliminary data.</text>
</comment>
<keyword evidence="1" id="KW-0812">Transmembrane</keyword>
<accession>A0A4V2QA46</accession>
<dbReference type="GeneID" id="97379926"/>
<evidence type="ECO:0000313" key="2">
    <source>
        <dbReference type="EMBL" id="TCL48366.1"/>
    </source>
</evidence>
<sequence length="99" mass="10454">MKKINWMVRIQNKAFWLSLIPAVMLLIQVVAAVFGYQLDLGELGNRLLAVVNALFAVLAVLGVITDPTTSGVCDSDRVLGAGQTATVGSEAADPAAKKK</sequence>
<dbReference type="OrthoDB" id="3176072at2"/>
<protein>
    <submittedName>
        <fullName evidence="2">Phi LC3 family holin</fullName>
    </submittedName>
</protein>
<organism evidence="2 3">
    <name type="scientific">Allofournierella massiliensis</name>
    <dbReference type="NCBI Taxonomy" id="1650663"/>
    <lineage>
        <taxon>Bacteria</taxon>
        <taxon>Bacillati</taxon>
        <taxon>Bacillota</taxon>
        <taxon>Clostridia</taxon>
        <taxon>Eubacteriales</taxon>
        <taxon>Oscillospiraceae</taxon>
        <taxon>Allofournierella</taxon>
    </lineage>
</organism>
<dbReference type="Pfam" id="PF04531">
    <property type="entry name" value="Phage_holin_1"/>
    <property type="match status" value="1"/>
</dbReference>
<keyword evidence="1" id="KW-0472">Membrane</keyword>
<dbReference type="EMBL" id="SLUM01000058">
    <property type="protein sequence ID" value="TCL48366.1"/>
    <property type="molecule type" value="Genomic_DNA"/>
</dbReference>
<evidence type="ECO:0000256" key="1">
    <source>
        <dbReference type="SAM" id="Phobius"/>
    </source>
</evidence>
<dbReference type="STRING" id="1650663.GCA_001486665_00019"/>
<dbReference type="Proteomes" id="UP000295184">
    <property type="component" value="Unassembled WGS sequence"/>
</dbReference>
<dbReference type="RefSeq" id="WP_082669463.1">
    <property type="nucleotide sequence ID" value="NZ_CABKVM010000007.1"/>
</dbReference>
<reference evidence="2 3" key="1">
    <citation type="submission" date="2019-03" db="EMBL/GenBank/DDBJ databases">
        <title>Genomic Encyclopedia of Type Strains, Phase IV (KMG-IV): sequencing the most valuable type-strain genomes for metagenomic binning, comparative biology and taxonomic classification.</title>
        <authorList>
            <person name="Goeker M."/>
        </authorList>
    </citation>
    <scope>NUCLEOTIDE SEQUENCE [LARGE SCALE GENOMIC DNA]</scope>
    <source>
        <strain evidence="2 3">DSM 100451</strain>
    </source>
</reference>
<gene>
    <name evidence="2" type="ORF">EDD77_1584</name>
</gene>
<dbReference type="InterPro" id="IPR006485">
    <property type="entry name" value="Phage-like_holin"/>
</dbReference>
<dbReference type="AlphaFoldDB" id="A0A4V2QA46"/>